<dbReference type="Proteomes" id="UP001157006">
    <property type="component" value="Unassembled WGS sequence"/>
</dbReference>
<dbReference type="InterPro" id="IPR012337">
    <property type="entry name" value="RNaseH-like_sf"/>
</dbReference>
<organism evidence="2 3">
    <name type="scientific">Vicia faba</name>
    <name type="common">Broad bean</name>
    <name type="synonym">Faba vulgaris</name>
    <dbReference type="NCBI Taxonomy" id="3906"/>
    <lineage>
        <taxon>Eukaryota</taxon>
        <taxon>Viridiplantae</taxon>
        <taxon>Streptophyta</taxon>
        <taxon>Embryophyta</taxon>
        <taxon>Tracheophyta</taxon>
        <taxon>Spermatophyta</taxon>
        <taxon>Magnoliopsida</taxon>
        <taxon>eudicotyledons</taxon>
        <taxon>Gunneridae</taxon>
        <taxon>Pentapetalae</taxon>
        <taxon>rosids</taxon>
        <taxon>fabids</taxon>
        <taxon>Fabales</taxon>
        <taxon>Fabaceae</taxon>
        <taxon>Papilionoideae</taxon>
        <taxon>50 kb inversion clade</taxon>
        <taxon>NPAAA clade</taxon>
        <taxon>Hologalegina</taxon>
        <taxon>IRL clade</taxon>
        <taxon>Fabeae</taxon>
        <taxon>Vicia</taxon>
    </lineage>
</organism>
<accession>A0AAV0YED9</accession>
<dbReference type="PANTHER" id="PTHR23272:SF161">
    <property type="entry name" value="ZINC FINGER BED DOMAIN-CONTAINING PROTEIN RICESLEEPER 1-LIKE"/>
    <property type="match status" value="1"/>
</dbReference>
<dbReference type="PANTHER" id="PTHR23272">
    <property type="entry name" value="BED FINGER-RELATED"/>
    <property type="match status" value="1"/>
</dbReference>
<reference evidence="2 3" key="1">
    <citation type="submission" date="2023-01" db="EMBL/GenBank/DDBJ databases">
        <authorList>
            <person name="Kreplak J."/>
        </authorList>
    </citation>
    <scope>NUCLEOTIDE SEQUENCE [LARGE SCALE GENOMIC DNA]</scope>
</reference>
<dbReference type="EMBL" id="CATIWC010000258">
    <property type="protein sequence ID" value="CAI8582915.1"/>
    <property type="molecule type" value="Genomic_DNA"/>
</dbReference>
<name>A0AAV0YED9_VICFA</name>
<sequence length="164" mass="18842">MVPTNSEVGASTLVDDIDVTSQDWEKAYSEYVMENTSTTNVKSEFTSYLEDGVLLDKQKKENFDILGWWKQNGLKFPTLQKIARDFLAIPIFTVASESAFSTSGRVLSQQRSRLKEDTLEALMCTQDWIRKDIKGYSKTLTRFECVDEDMDDDDDDNKEKESHI</sequence>
<evidence type="ECO:0000313" key="2">
    <source>
        <dbReference type="EMBL" id="CAI8582915.1"/>
    </source>
</evidence>
<evidence type="ECO:0000313" key="3">
    <source>
        <dbReference type="Proteomes" id="UP001157006"/>
    </source>
</evidence>
<dbReference type="InterPro" id="IPR008906">
    <property type="entry name" value="HATC_C_dom"/>
</dbReference>
<dbReference type="GO" id="GO:0046983">
    <property type="term" value="F:protein dimerization activity"/>
    <property type="evidence" value="ECO:0007669"/>
    <property type="project" value="InterPro"/>
</dbReference>
<evidence type="ECO:0000259" key="1">
    <source>
        <dbReference type="Pfam" id="PF05699"/>
    </source>
</evidence>
<dbReference type="Pfam" id="PF05699">
    <property type="entry name" value="Dimer_Tnp_hAT"/>
    <property type="match status" value="1"/>
</dbReference>
<dbReference type="AlphaFoldDB" id="A0AAV0YED9"/>
<proteinExistence type="predicted"/>
<protein>
    <recommendedName>
        <fullName evidence="1">HAT C-terminal dimerisation domain-containing protein</fullName>
    </recommendedName>
</protein>
<feature type="domain" description="HAT C-terminal dimerisation" evidence="1">
    <location>
        <begin position="44"/>
        <end position="129"/>
    </location>
</feature>
<comment type="caution">
    <text evidence="2">The sequence shown here is derived from an EMBL/GenBank/DDBJ whole genome shotgun (WGS) entry which is preliminary data.</text>
</comment>
<gene>
    <name evidence="2" type="ORF">VFH_U002920</name>
</gene>
<dbReference type="SUPFAM" id="SSF53098">
    <property type="entry name" value="Ribonuclease H-like"/>
    <property type="match status" value="1"/>
</dbReference>
<keyword evidence="3" id="KW-1185">Reference proteome</keyword>